<dbReference type="AlphaFoldDB" id="A0A8T0DTF8"/>
<comment type="caution">
    <text evidence="1">The sequence shown here is derived from an EMBL/GenBank/DDBJ whole genome shotgun (WGS) entry which is preliminary data.</text>
</comment>
<name>A0A8T0DTF8_9TREM</name>
<gene>
    <name evidence="1" type="ORF">P879_00303</name>
</gene>
<accession>A0A8T0DTF8</accession>
<organism evidence="1 2">
    <name type="scientific">Paragonimus westermani</name>
    <dbReference type="NCBI Taxonomy" id="34504"/>
    <lineage>
        <taxon>Eukaryota</taxon>
        <taxon>Metazoa</taxon>
        <taxon>Spiralia</taxon>
        <taxon>Lophotrochozoa</taxon>
        <taxon>Platyhelminthes</taxon>
        <taxon>Trematoda</taxon>
        <taxon>Digenea</taxon>
        <taxon>Plagiorchiida</taxon>
        <taxon>Troglotremata</taxon>
        <taxon>Troglotrematidae</taxon>
        <taxon>Paragonimus</taxon>
    </lineage>
</organism>
<proteinExistence type="predicted"/>
<sequence length="120" mass="13265">MEQHGATNCMSSSGQFILAKECRDDFEKWTPGLALRRTGRVTHDVDLQSFTWVCHANQARPPFHPVAFCSSTIISLEFFLDISNKTPDVSATAPNPEAHAPSALPKGRRIVPKGKLCICR</sequence>
<evidence type="ECO:0000313" key="2">
    <source>
        <dbReference type="Proteomes" id="UP000699462"/>
    </source>
</evidence>
<reference evidence="1 2" key="1">
    <citation type="submission" date="2019-07" db="EMBL/GenBank/DDBJ databases">
        <title>Annotation for the trematode Paragonimus westermani.</title>
        <authorList>
            <person name="Choi Y.-J."/>
        </authorList>
    </citation>
    <scope>NUCLEOTIDE SEQUENCE [LARGE SCALE GENOMIC DNA]</scope>
    <source>
        <strain evidence="1">180907_Pwestermani</strain>
    </source>
</reference>
<dbReference type="EMBL" id="JTDF01001017">
    <property type="protein sequence ID" value="KAF8570626.1"/>
    <property type="molecule type" value="Genomic_DNA"/>
</dbReference>
<evidence type="ECO:0000313" key="1">
    <source>
        <dbReference type="EMBL" id="KAF8570626.1"/>
    </source>
</evidence>
<protein>
    <submittedName>
        <fullName evidence="1">Uncharacterized protein</fullName>
    </submittedName>
</protein>
<dbReference type="Proteomes" id="UP000699462">
    <property type="component" value="Unassembled WGS sequence"/>
</dbReference>
<keyword evidence="2" id="KW-1185">Reference proteome</keyword>